<evidence type="ECO:0000313" key="4">
    <source>
        <dbReference type="EMBL" id="MCA6077287.1"/>
    </source>
</evidence>
<proteinExistence type="predicted"/>
<evidence type="ECO:0000313" key="2">
    <source>
        <dbReference type="EMBL" id="MCA6074982.1"/>
    </source>
</evidence>
<evidence type="ECO:0000313" key="5">
    <source>
        <dbReference type="Proteomes" id="UP001139409"/>
    </source>
</evidence>
<gene>
    <name evidence="2" type="ORF">LDX50_08880</name>
    <name evidence="3" type="ORF">LDX50_14850</name>
    <name evidence="4" type="ORF">LDX50_20570</name>
</gene>
<dbReference type="PANTHER" id="PTHR39336:SF1">
    <property type="entry name" value="PYRIDOXAMINE PHOSPHATE OXIDASE FAMILY PROTEIN (AFU_ORTHOLOGUE AFUA_6G11440)"/>
    <property type="match status" value="1"/>
</dbReference>
<accession>A0A9X1HQP7</accession>
<feature type="domain" description="Pyridoxamine 5'-phosphate oxidase N-terminal" evidence="1">
    <location>
        <begin position="8"/>
        <end position="130"/>
    </location>
</feature>
<reference evidence="2" key="1">
    <citation type="submission" date="2021-09" db="EMBL/GenBank/DDBJ databases">
        <title>Fulvivirga sp. isolated from coastal sediment.</title>
        <authorList>
            <person name="Yu H."/>
        </authorList>
    </citation>
    <scope>NUCLEOTIDE SEQUENCE</scope>
    <source>
        <strain evidence="2">1062</strain>
    </source>
</reference>
<protein>
    <submittedName>
        <fullName evidence="2">Pyridoxamine 5'-phosphate oxidase family protein</fullName>
    </submittedName>
</protein>
<dbReference type="PANTHER" id="PTHR39336">
    <property type="entry name" value="PYRIDOXAMINE PHOSPHATE OXIDASE FAMILY PROTEIN (AFU_ORTHOLOGUE AFUA_6G11440)"/>
    <property type="match status" value="1"/>
</dbReference>
<comment type="caution">
    <text evidence="2">The sequence shown here is derived from an EMBL/GenBank/DDBJ whole genome shotgun (WGS) entry which is preliminary data.</text>
</comment>
<dbReference type="InterPro" id="IPR011576">
    <property type="entry name" value="Pyridox_Oxase_N"/>
</dbReference>
<dbReference type="AlphaFoldDB" id="A0A9X1HQP7"/>
<dbReference type="RefSeq" id="WP_225698090.1">
    <property type="nucleotide sequence ID" value="NZ_JAIXNE010000002.1"/>
</dbReference>
<dbReference type="EMBL" id="JAIXNE010000004">
    <property type="protein sequence ID" value="MCA6077287.1"/>
    <property type="molecule type" value="Genomic_DNA"/>
</dbReference>
<dbReference type="EMBL" id="JAIXNE010000003">
    <property type="protein sequence ID" value="MCA6076159.1"/>
    <property type="molecule type" value="Genomic_DNA"/>
</dbReference>
<dbReference type="EMBL" id="JAIXNE010000002">
    <property type="protein sequence ID" value="MCA6074982.1"/>
    <property type="molecule type" value="Genomic_DNA"/>
</dbReference>
<organism evidence="2 5">
    <name type="scientific">Fulvivirga sedimenti</name>
    <dbReference type="NCBI Taxonomy" id="2879465"/>
    <lineage>
        <taxon>Bacteria</taxon>
        <taxon>Pseudomonadati</taxon>
        <taxon>Bacteroidota</taxon>
        <taxon>Cytophagia</taxon>
        <taxon>Cytophagales</taxon>
        <taxon>Fulvivirgaceae</taxon>
        <taxon>Fulvivirga</taxon>
    </lineage>
</organism>
<keyword evidence="5" id="KW-1185">Reference proteome</keyword>
<dbReference type="InterPro" id="IPR012349">
    <property type="entry name" value="Split_barrel_FMN-bd"/>
</dbReference>
<name>A0A9X1HQP7_9BACT</name>
<dbReference type="Gene3D" id="2.30.110.10">
    <property type="entry name" value="Electron Transport, Fmn-binding Protein, Chain A"/>
    <property type="match status" value="1"/>
</dbReference>
<dbReference type="Proteomes" id="UP001139409">
    <property type="component" value="Unassembled WGS sequence"/>
</dbReference>
<dbReference type="SUPFAM" id="SSF50475">
    <property type="entry name" value="FMN-binding split barrel"/>
    <property type="match status" value="1"/>
</dbReference>
<evidence type="ECO:0000259" key="1">
    <source>
        <dbReference type="Pfam" id="PF01243"/>
    </source>
</evidence>
<evidence type="ECO:0000313" key="3">
    <source>
        <dbReference type="EMBL" id="MCA6076159.1"/>
    </source>
</evidence>
<dbReference type="Pfam" id="PF01243">
    <property type="entry name" value="PNPOx_N"/>
    <property type="match status" value="1"/>
</dbReference>
<sequence>MGKRSESITPELQDFIEKQHIFFVGTAMTEGRVNISPKGMDSLRVLGPNKVIWLNLTGSGNETATHLQESSRMTLMFCAFEGKPQILRLYGNAITLHSGDSRFQKLMKHFPDIPGKRQVFEMEVDLVQSSCGFAVPLMDFQADRTILRDWAEQKGEEGIRDYWQEKNTVSLDGHQTGIPKDH</sequence>